<organism evidence="2 3">
    <name type="scientific">Phaeoacremonium minimum (strain UCR-PA7)</name>
    <name type="common">Esca disease fungus</name>
    <name type="synonym">Togninia minima</name>
    <dbReference type="NCBI Taxonomy" id="1286976"/>
    <lineage>
        <taxon>Eukaryota</taxon>
        <taxon>Fungi</taxon>
        <taxon>Dikarya</taxon>
        <taxon>Ascomycota</taxon>
        <taxon>Pezizomycotina</taxon>
        <taxon>Sordariomycetes</taxon>
        <taxon>Sordariomycetidae</taxon>
        <taxon>Togniniales</taxon>
        <taxon>Togniniaceae</taxon>
        <taxon>Phaeoacremonium</taxon>
    </lineage>
</organism>
<keyword evidence="1" id="KW-0560">Oxidoreductase</keyword>
<dbReference type="PANTHER" id="PTHR43157:SF31">
    <property type="entry name" value="PHOSPHATIDYLINOSITOL-GLYCAN BIOSYNTHESIS CLASS F PROTEIN"/>
    <property type="match status" value="1"/>
</dbReference>
<dbReference type="GeneID" id="19326601"/>
<dbReference type="RefSeq" id="XP_007916724.1">
    <property type="nucleotide sequence ID" value="XM_007918533.1"/>
</dbReference>
<proteinExistence type="predicted"/>
<dbReference type="PANTHER" id="PTHR43157">
    <property type="entry name" value="PHOSPHATIDYLINOSITOL-GLYCAN BIOSYNTHESIS CLASS F PROTEIN-RELATED"/>
    <property type="match status" value="1"/>
</dbReference>
<dbReference type="OrthoDB" id="191139at2759"/>
<dbReference type="HOGENOM" id="CLU_010194_44_6_1"/>
<evidence type="ECO:0000313" key="2">
    <source>
        <dbReference type="EMBL" id="EON98524.1"/>
    </source>
</evidence>
<dbReference type="GO" id="GO:0016491">
    <property type="term" value="F:oxidoreductase activity"/>
    <property type="evidence" value="ECO:0007669"/>
    <property type="project" value="UniProtKB-KW"/>
</dbReference>
<dbReference type="Gene3D" id="3.40.50.720">
    <property type="entry name" value="NAD(P)-binding Rossmann-like Domain"/>
    <property type="match status" value="1"/>
</dbReference>
<dbReference type="KEGG" id="tmn:UCRPA7_5991"/>
<protein>
    <submittedName>
        <fullName evidence="2">Putative short-chain dehydrogenase reductase protein</fullName>
    </submittedName>
</protein>
<sequence>MGGNLSSYVPARDIPSLAGKVILITGGNTGIGKQMALDLSIHNPAQIWIAARNQKTGHATVEEIKSKAPDVSVHFLKLDLSSFASIKDAASTFLASATRLDVLTLNAGLMGGQLGKTKEGYEVQFGTMHVGHALLFKLLTPILLKTAEGPPRADVRVISVSSEGHKYVPKVGIVFESLKTDGAGLKATDRYGQCKLANVVFAMEVAKRYPQLTTVSLYPGTVKTELFSNSSGSLMIRFIQFMVQFFGLSIEDGAKSQLWAATAEGVVNGQYYDPVGIPDKASALAKSDDLGKKLWEWTEKELEGQSI</sequence>
<dbReference type="EMBL" id="KB933215">
    <property type="protein sequence ID" value="EON98524.1"/>
    <property type="molecule type" value="Genomic_DNA"/>
</dbReference>
<dbReference type="InterPro" id="IPR002347">
    <property type="entry name" value="SDR_fam"/>
</dbReference>
<gene>
    <name evidence="2" type="ORF">UCRPA7_5991</name>
</gene>
<dbReference type="Pfam" id="PF00106">
    <property type="entry name" value="adh_short"/>
    <property type="match status" value="1"/>
</dbReference>
<keyword evidence="3" id="KW-1185">Reference proteome</keyword>
<accession>R8BGW2</accession>
<dbReference type="PRINTS" id="PR00081">
    <property type="entry name" value="GDHRDH"/>
</dbReference>
<dbReference type="AlphaFoldDB" id="R8BGW2"/>
<evidence type="ECO:0000313" key="3">
    <source>
        <dbReference type="Proteomes" id="UP000014074"/>
    </source>
</evidence>
<name>R8BGW2_PHAM7</name>
<dbReference type="SUPFAM" id="SSF51735">
    <property type="entry name" value="NAD(P)-binding Rossmann-fold domains"/>
    <property type="match status" value="1"/>
</dbReference>
<dbReference type="Proteomes" id="UP000014074">
    <property type="component" value="Unassembled WGS sequence"/>
</dbReference>
<dbReference type="InterPro" id="IPR036291">
    <property type="entry name" value="NAD(P)-bd_dom_sf"/>
</dbReference>
<evidence type="ECO:0000256" key="1">
    <source>
        <dbReference type="ARBA" id="ARBA00023002"/>
    </source>
</evidence>
<dbReference type="eggNOG" id="KOG1208">
    <property type="taxonomic scope" value="Eukaryota"/>
</dbReference>
<reference evidence="3" key="1">
    <citation type="journal article" date="2013" name="Genome Announc.">
        <title>Draft genome sequence of the ascomycete Phaeoacremonium aleophilum strain UCR-PA7, a causal agent of the esca disease complex in grapevines.</title>
        <authorList>
            <person name="Blanco-Ulate B."/>
            <person name="Rolshausen P."/>
            <person name="Cantu D."/>
        </authorList>
    </citation>
    <scope>NUCLEOTIDE SEQUENCE [LARGE SCALE GENOMIC DNA]</scope>
    <source>
        <strain evidence="3">UCR-PA7</strain>
    </source>
</reference>